<protein>
    <submittedName>
        <fullName evidence="1">Uncharacterized protein</fullName>
    </submittedName>
</protein>
<accession>A0ABP6MNA7</accession>
<evidence type="ECO:0000313" key="1">
    <source>
        <dbReference type="EMBL" id="GAA3120211.1"/>
    </source>
</evidence>
<organism evidence="1 2">
    <name type="scientific">Planomonospora alba</name>
    <dbReference type="NCBI Taxonomy" id="161354"/>
    <lineage>
        <taxon>Bacteria</taxon>
        <taxon>Bacillati</taxon>
        <taxon>Actinomycetota</taxon>
        <taxon>Actinomycetes</taxon>
        <taxon>Streptosporangiales</taxon>
        <taxon>Streptosporangiaceae</taxon>
        <taxon>Planomonospora</taxon>
    </lineage>
</organism>
<gene>
    <name evidence="1" type="ORF">GCM10010466_08850</name>
</gene>
<evidence type="ECO:0000313" key="2">
    <source>
        <dbReference type="Proteomes" id="UP001500320"/>
    </source>
</evidence>
<reference evidence="2" key="1">
    <citation type="journal article" date="2019" name="Int. J. Syst. Evol. Microbiol.">
        <title>The Global Catalogue of Microorganisms (GCM) 10K type strain sequencing project: providing services to taxonomists for standard genome sequencing and annotation.</title>
        <authorList>
            <consortium name="The Broad Institute Genomics Platform"/>
            <consortium name="The Broad Institute Genome Sequencing Center for Infectious Disease"/>
            <person name="Wu L."/>
            <person name="Ma J."/>
        </authorList>
    </citation>
    <scope>NUCLEOTIDE SEQUENCE [LARGE SCALE GENOMIC DNA]</scope>
    <source>
        <strain evidence="2">JCM 9373</strain>
    </source>
</reference>
<proteinExistence type="predicted"/>
<comment type="caution">
    <text evidence="1">The sequence shown here is derived from an EMBL/GenBank/DDBJ whole genome shotgun (WGS) entry which is preliminary data.</text>
</comment>
<dbReference type="EMBL" id="BAAAUT010000005">
    <property type="protein sequence ID" value="GAA3120211.1"/>
    <property type="molecule type" value="Genomic_DNA"/>
</dbReference>
<sequence length="106" mass="11560">MSDDPRPAGRATVTIEPEKAATALRQLAAELEGRRFSARLRTKEGTPPCLTVINLAAPALADSVLVAVDADDEWCFFFPWPERIAPVGDVMAAADRIERVLAEIDR</sequence>
<keyword evidence="2" id="KW-1185">Reference proteome</keyword>
<name>A0ABP6MNA7_9ACTN</name>
<dbReference type="RefSeq" id="WP_344856133.1">
    <property type="nucleotide sequence ID" value="NZ_BAAAUT010000005.1"/>
</dbReference>
<dbReference type="Proteomes" id="UP001500320">
    <property type="component" value="Unassembled WGS sequence"/>
</dbReference>